<reference evidence="2 3" key="1">
    <citation type="submission" date="2016-10" db="EMBL/GenBank/DDBJ databases">
        <authorList>
            <person name="de Groot N.N."/>
        </authorList>
    </citation>
    <scope>NUCLEOTIDE SEQUENCE [LARGE SCALE GENOMIC DNA]</scope>
    <source>
        <strain evidence="2 3">DSM 6793</strain>
    </source>
</reference>
<sequence>MKILIGLLLSLLVSFGAMAQDEVVESARTAIKSGGAKELSRILNDGAEVGIDGQKANYSRTQVEFVLKDFFKKYPPVDFAYIHQGASKEGLKYAIGKYTSDKGSFRVYFVIKQIKGHYVIDTLDFSKE</sequence>
<feature type="chain" id="PRO_5011629448" description="DUF4783 domain-containing protein" evidence="1">
    <location>
        <begin position="20"/>
        <end position="128"/>
    </location>
</feature>
<name>A0A1I1FNW1_9BACT</name>
<dbReference type="Proteomes" id="UP000199514">
    <property type="component" value="Unassembled WGS sequence"/>
</dbReference>
<dbReference type="InterPro" id="IPR031977">
    <property type="entry name" value="DUF4783"/>
</dbReference>
<protein>
    <recommendedName>
        <fullName evidence="4">DUF4783 domain-containing protein</fullName>
    </recommendedName>
</protein>
<gene>
    <name evidence="2" type="ORF">SAMN05421780_102270</name>
</gene>
<evidence type="ECO:0000313" key="2">
    <source>
        <dbReference type="EMBL" id="SFC01229.1"/>
    </source>
</evidence>
<accession>A0A1I1FNW1</accession>
<feature type="signal peptide" evidence="1">
    <location>
        <begin position="1"/>
        <end position="19"/>
    </location>
</feature>
<dbReference type="OrthoDB" id="1524766at2"/>
<evidence type="ECO:0000256" key="1">
    <source>
        <dbReference type="SAM" id="SignalP"/>
    </source>
</evidence>
<dbReference type="STRING" id="927664.SAMN05421780_102270"/>
<evidence type="ECO:0008006" key="4">
    <source>
        <dbReference type="Google" id="ProtNLM"/>
    </source>
</evidence>
<proteinExistence type="predicted"/>
<dbReference type="EMBL" id="FOLE01000002">
    <property type="protein sequence ID" value="SFC01229.1"/>
    <property type="molecule type" value="Genomic_DNA"/>
</dbReference>
<keyword evidence="3" id="KW-1185">Reference proteome</keyword>
<keyword evidence="1" id="KW-0732">Signal</keyword>
<dbReference type="Pfam" id="PF16022">
    <property type="entry name" value="DUF4783"/>
    <property type="match status" value="1"/>
</dbReference>
<dbReference type="AlphaFoldDB" id="A0A1I1FNW1"/>
<evidence type="ECO:0000313" key="3">
    <source>
        <dbReference type="Proteomes" id="UP000199514"/>
    </source>
</evidence>
<dbReference type="RefSeq" id="WP_091508663.1">
    <property type="nucleotide sequence ID" value="NZ_FOLE01000002.1"/>
</dbReference>
<organism evidence="2 3">
    <name type="scientific">Flexibacter flexilis DSM 6793</name>
    <dbReference type="NCBI Taxonomy" id="927664"/>
    <lineage>
        <taxon>Bacteria</taxon>
        <taxon>Pseudomonadati</taxon>
        <taxon>Bacteroidota</taxon>
        <taxon>Cytophagia</taxon>
        <taxon>Cytophagales</taxon>
        <taxon>Flexibacteraceae</taxon>
        <taxon>Flexibacter</taxon>
    </lineage>
</organism>
<dbReference type="Gene3D" id="3.10.450.50">
    <property type="match status" value="1"/>
</dbReference>